<feature type="transmembrane region" description="Helical" evidence="1">
    <location>
        <begin position="178"/>
        <end position="197"/>
    </location>
</feature>
<keyword evidence="1" id="KW-0812">Transmembrane</keyword>
<name>A0A2C9XQH5_9ENTE</name>
<feature type="transmembrane region" description="Helical" evidence="1">
    <location>
        <begin position="151"/>
        <end position="172"/>
    </location>
</feature>
<proteinExistence type="predicted"/>
<organism evidence="2 3">
    <name type="scientific">Candidatus Enterococcus wittei</name>
    <dbReference type="NCBI Taxonomy" id="1987383"/>
    <lineage>
        <taxon>Bacteria</taxon>
        <taxon>Bacillati</taxon>
        <taxon>Bacillota</taxon>
        <taxon>Bacilli</taxon>
        <taxon>Lactobacillales</taxon>
        <taxon>Enterococcaceae</taxon>
        <taxon>Enterococcus</taxon>
    </lineage>
</organism>
<sequence length="212" mass="24396">METHQRTTTFLHWGAVFAALNALLFFFYTYFKTSSVPCNSFGWLLLDHSELNQGSDNPTLLILSAICGFIFSLCFGAFFKQKKITRFNEAIGIFIALKSLTLLTDILYFFDQDSLFFFIVNGLVVILTIFTFFMFSLIFKQLKMPALLQMITLFCFCYSICSFFILALATSIDSSNIQITSNILDLLFIASLGYMMWHLRKPITIHKQQDNM</sequence>
<feature type="transmembrane region" description="Helical" evidence="1">
    <location>
        <begin position="91"/>
        <end position="110"/>
    </location>
</feature>
<feature type="transmembrane region" description="Helical" evidence="1">
    <location>
        <begin position="116"/>
        <end position="139"/>
    </location>
</feature>
<evidence type="ECO:0008006" key="4">
    <source>
        <dbReference type="Google" id="ProtNLM"/>
    </source>
</evidence>
<dbReference type="Proteomes" id="UP000194933">
    <property type="component" value="Unassembled WGS sequence"/>
</dbReference>
<accession>A0A2C9XQH5</accession>
<feature type="transmembrane region" description="Helical" evidence="1">
    <location>
        <begin position="60"/>
        <end position="79"/>
    </location>
</feature>
<evidence type="ECO:0000313" key="3">
    <source>
        <dbReference type="Proteomes" id="UP000194933"/>
    </source>
</evidence>
<comment type="caution">
    <text evidence="2">The sequence shown here is derived from an EMBL/GenBank/DDBJ whole genome shotgun (WGS) entry which is preliminary data.</text>
</comment>
<feature type="transmembrane region" description="Helical" evidence="1">
    <location>
        <begin position="12"/>
        <end position="31"/>
    </location>
</feature>
<keyword evidence="1" id="KW-1133">Transmembrane helix</keyword>
<evidence type="ECO:0000256" key="1">
    <source>
        <dbReference type="SAM" id="Phobius"/>
    </source>
</evidence>
<evidence type="ECO:0000313" key="2">
    <source>
        <dbReference type="EMBL" id="OTP12108.1"/>
    </source>
</evidence>
<dbReference type="AlphaFoldDB" id="A0A2C9XQH5"/>
<keyword evidence="1" id="KW-0472">Membrane</keyword>
<gene>
    <name evidence="2" type="ORF">A5844_000324</name>
</gene>
<protein>
    <recommendedName>
        <fullName evidence="4">DUF998 domain-containing protein</fullName>
    </recommendedName>
</protein>
<dbReference type="RefSeq" id="WP_086283326.1">
    <property type="nucleotide sequence ID" value="NZ_NGMO01000001.1"/>
</dbReference>
<keyword evidence="3" id="KW-1185">Reference proteome</keyword>
<reference evidence="2 3" key="1">
    <citation type="submission" date="2017-05" db="EMBL/GenBank/DDBJ databases">
        <title>The Genome Sequence of Enterococcus sp. 10A9_DIV0425.</title>
        <authorList>
            <consortium name="The Broad Institute Genomics Platform"/>
            <consortium name="The Broad Institute Genomic Center for Infectious Diseases"/>
            <person name="Earl A."/>
            <person name="Manson A."/>
            <person name="Schwartman J."/>
            <person name="Gilmore M."/>
            <person name="Abouelleil A."/>
            <person name="Cao P."/>
            <person name="Chapman S."/>
            <person name="Cusick C."/>
            <person name="Shea T."/>
            <person name="Young S."/>
            <person name="Neafsey D."/>
            <person name="Nusbaum C."/>
            <person name="Birren B."/>
        </authorList>
    </citation>
    <scope>NUCLEOTIDE SEQUENCE [LARGE SCALE GENOMIC DNA]</scope>
    <source>
        <strain evidence="2 3">10A9_DIV0425</strain>
    </source>
</reference>
<dbReference type="EMBL" id="NGMO01000001">
    <property type="protein sequence ID" value="OTP12108.1"/>
    <property type="molecule type" value="Genomic_DNA"/>
</dbReference>